<dbReference type="GO" id="GO:0008175">
    <property type="term" value="F:tRNA methyltransferase activity"/>
    <property type="evidence" value="ECO:0007669"/>
    <property type="project" value="TreeGrafter"/>
</dbReference>
<organism evidence="5 6">
    <name type="scientific">Magnusiomyces paraingens</name>
    <dbReference type="NCBI Taxonomy" id="2606893"/>
    <lineage>
        <taxon>Eukaryota</taxon>
        <taxon>Fungi</taxon>
        <taxon>Dikarya</taxon>
        <taxon>Ascomycota</taxon>
        <taxon>Saccharomycotina</taxon>
        <taxon>Dipodascomycetes</taxon>
        <taxon>Dipodascales</taxon>
        <taxon>Dipodascaceae</taxon>
        <taxon>Magnusiomyces</taxon>
    </lineage>
</organism>
<evidence type="ECO:0000259" key="4">
    <source>
        <dbReference type="PROSITE" id="PS51684"/>
    </source>
</evidence>
<dbReference type="AlphaFoldDB" id="A0A5E8BKD5"/>
<proteinExistence type="predicted"/>
<dbReference type="Gene3D" id="3.40.50.150">
    <property type="entry name" value="Vaccinia Virus protein VP39"/>
    <property type="match status" value="1"/>
</dbReference>
<dbReference type="PANTHER" id="PTHR23245">
    <property type="entry name" value="TRNA METHYLTRANSFERASE"/>
    <property type="match status" value="1"/>
</dbReference>
<dbReference type="EC" id="2.5.1.114" evidence="1"/>
<keyword evidence="6" id="KW-1185">Reference proteome</keyword>
<dbReference type="GO" id="GO:0005737">
    <property type="term" value="C:cytoplasm"/>
    <property type="evidence" value="ECO:0007669"/>
    <property type="project" value="TreeGrafter"/>
</dbReference>
<dbReference type="PANTHER" id="PTHR23245:SF25">
    <property type="entry name" value="TRNA WYBUTOSINE-SYNTHESIZING PROTEIN 2 HOMOLOG"/>
    <property type="match status" value="1"/>
</dbReference>
<evidence type="ECO:0000256" key="3">
    <source>
        <dbReference type="SAM" id="MobiDB-lite"/>
    </source>
</evidence>
<feature type="compositionally biased region" description="Low complexity" evidence="3">
    <location>
        <begin position="1"/>
        <end position="12"/>
    </location>
</feature>
<evidence type="ECO:0000256" key="2">
    <source>
        <dbReference type="ARBA" id="ARBA00049400"/>
    </source>
</evidence>
<name>A0A5E8BKD5_9ASCO</name>
<dbReference type="Proteomes" id="UP000398389">
    <property type="component" value="Unassembled WGS sequence"/>
</dbReference>
<dbReference type="GO" id="GO:0031591">
    <property type="term" value="P:wybutosine biosynthetic process"/>
    <property type="evidence" value="ECO:0007669"/>
    <property type="project" value="TreeGrafter"/>
</dbReference>
<comment type="catalytic activity">
    <reaction evidence="2">
        <text>4-demethylwyosine(37) in tRNA(Phe) + S-adenosyl-L-methionine = 4-demethyl-7-[(3S)-3-amino-3-carboxypropyl]wyosine(37) in tRNA(Phe) + S-methyl-5'-thioadenosine + H(+)</text>
        <dbReference type="Rhea" id="RHEA:36355"/>
        <dbReference type="Rhea" id="RHEA-COMP:10164"/>
        <dbReference type="Rhea" id="RHEA-COMP:10378"/>
        <dbReference type="ChEBI" id="CHEBI:15378"/>
        <dbReference type="ChEBI" id="CHEBI:17509"/>
        <dbReference type="ChEBI" id="CHEBI:59789"/>
        <dbReference type="ChEBI" id="CHEBI:64315"/>
        <dbReference type="ChEBI" id="CHEBI:73550"/>
        <dbReference type="EC" id="2.5.1.114"/>
    </reaction>
</comment>
<sequence length="496" mass="55082">MHHNQYNQHHQQTQSPEQKSEQRYALVVHDKSKLKTIKVALEQAKLFDKQRRISSVATASATATETETETAPQSSTVLVPVLGTSVDLLRVQLQQILSDPFIEIIQDNSQEQDTNFHSSKKQVSSAALKSLIPRILKTLQVTPNQYSTLITPILDANQFPARYQIYPPLLLFSASSFGPAWTPLFTSPSLNAAFFNALLRAVSSPNYTLSHVAENAPIADIADVLRRPSRLHPLYQIPESTPFDDLWVSTTQNGVAQMWAPAHTMFSRGNVSEKARVLNLAKLSVQQLAPIRPMAVDLYAGIGYFTFSYARASFAAVFCWDLNPWSIAGLHRGSYLNSFTSAQFATHDASSVPDKDPPVLNTSESLAISQFLLYHKSQALIVFQEDNQRAHERLRALAAIIPLPIAHINLGTLPSTELAWPTAMAICTLSSCRSVALHVHANVPDPQIQSWTDETLRNLQSLDPSVSVTFTHLERIKTYAPGIWHVCGDYLVTKQP</sequence>
<dbReference type="GeneID" id="43582012"/>
<dbReference type="GO" id="GO:0030488">
    <property type="term" value="P:tRNA methylation"/>
    <property type="evidence" value="ECO:0007669"/>
    <property type="project" value="TreeGrafter"/>
</dbReference>
<dbReference type="RefSeq" id="XP_031853803.1">
    <property type="nucleotide sequence ID" value="XM_031997912.1"/>
</dbReference>
<protein>
    <recommendedName>
        <fullName evidence="1">tRNA(Phe) (4-demethylwyosine(37)-C(7)) aminocarboxypropyltransferase</fullName>
        <ecNumber evidence="1">2.5.1.114</ecNumber>
    </recommendedName>
</protein>
<accession>A0A5E8BKD5</accession>
<evidence type="ECO:0000256" key="1">
    <source>
        <dbReference type="ARBA" id="ARBA00012265"/>
    </source>
</evidence>
<feature type="region of interest" description="Disordered" evidence="3">
    <location>
        <begin position="1"/>
        <end position="23"/>
    </location>
</feature>
<dbReference type="GO" id="GO:0102522">
    <property type="term" value="F:tRNA 4-demethylwyosine alpha-amino-alpha-carboxypropyltransferase activity"/>
    <property type="evidence" value="ECO:0007669"/>
    <property type="project" value="UniProtKB-EC"/>
</dbReference>
<feature type="domain" description="SAM-dependent methyltransferase TRM5/TYW2-type" evidence="4">
    <location>
        <begin position="185"/>
        <end position="494"/>
    </location>
</feature>
<dbReference type="InterPro" id="IPR030382">
    <property type="entry name" value="MeTrfase_TRM5/TYW2"/>
</dbReference>
<dbReference type="InterPro" id="IPR029063">
    <property type="entry name" value="SAM-dependent_MTases_sf"/>
</dbReference>
<evidence type="ECO:0000313" key="6">
    <source>
        <dbReference type="Proteomes" id="UP000398389"/>
    </source>
</evidence>
<gene>
    <name evidence="5" type="ORF">SAPINGB_P003194</name>
</gene>
<dbReference type="PROSITE" id="PS51684">
    <property type="entry name" value="SAM_MT_TRM5_TYW2"/>
    <property type="match status" value="1"/>
</dbReference>
<dbReference type="EMBL" id="CABVLU010000002">
    <property type="protein sequence ID" value="VVT51731.1"/>
    <property type="molecule type" value="Genomic_DNA"/>
</dbReference>
<dbReference type="SUPFAM" id="SSF53335">
    <property type="entry name" value="S-adenosyl-L-methionine-dependent methyltransferases"/>
    <property type="match status" value="1"/>
</dbReference>
<evidence type="ECO:0000313" key="5">
    <source>
        <dbReference type="EMBL" id="VVT51731.1"/>
    </source>
</evidence>
<dbReference type="OrthoDB" id="2387925at2759"/>
<reference evidence="5 6" key="1">
    <citation type="submission" date="2019-09" db="EMBL/GenBank/DDBJ databases">
        <authorList>
            <person name="Brejova B."/>
        </authorList>
    </citation>
    <scope>NUCLEOTIDE SEQUENCE [LARGE SCALE GENOMIC DNA]</scope>
</reference>